<comment type="caution">
    <text evidence="1">The sequence shown here is derived from an EMBL/GenBank/DDBJ whole genome shotgun (WGS) entry which is preliminary data.</text>
</comment>
<dbReference type="EMBL" id="LGCK01000010">
    <property type="protein sequence ID" value="KPL71562.1"/>
    <property type="molecule type" value="Genomic_DNA"/>
</dbReference>
<keyword evidence="2" id="KW-1185">Reference proteome</keyword>
<proteinExistence type="predicted"/>
<organism evidence="1 2">
    <name type="scientific">Leptolinea tardivitalis</name>
    <dbReference type="NCBI Taxonomy" id="229920"/>
    <lineage>
        <taxon>Bacteria</taxon>
        <taxon>Bacillati</taxon>
        <taxon>Chloroflexota</taxon>
        <taxon>Anaerolineae</taxon>
        <taxon>Anaerolineales</taxon>
        <taxon>Anaerolineaceae</taxon>
        <taxon>Leptolinea</taxon>
    </lineage>
</organism>
<dbReference type="Proteomes" id="UP000050430">
    <property type="component" value="Unassembled WGS sequence"/>
</dbReference>
<gene>
    <name evidence="1" type="ORF">ADM99_08705</name>
</gene>
<name>A0A0N8GL56_9CHLR</name>
<reference evidence="1 2" key="1">
    <citation type="submission" date="2015-07" db="EMBL/GenBank/DDBJ databases">
        <title>Genome sequence of Leptolinea tardivitalis DSM 16556.</title>
        <authorList>
            <person name="Hemp J."/>
            <person name="Ward L.M."/>
            <person name="Pace L.A."/>
            <person name="Fischer W.W."/>
        </authorList>
    </citation>
    <scope>NUCLEOTIDE SEQUENCE [LARGE SCALE GENOMIC DNA]</scope>
    <source>
        <strain evidence="1 2">YMTK-2</strain>
    </source>
</reference>
<evidence type="ECO:0000313" key="2">
    <source>
        <dbReference type="Proteomes" id="UP000050430"/>
    </source>
</evidence>
<dbReference type="AlphaFoldDB" id="A0A0N8GL56"/>
<sequence length="74" mass="8600">MDAEFLEKTWGEILSRRPARIRRMYALLDEASQKEVMDHLRRMVSEDGWQESQVISARAALAALETKDSIKHAR</sequence>
<protein>
    <submittedName>
        <fullName evidence="1">Uncharacterized protein</fullName>
    </submittedName>
</protein>
<accession>A0A0N8GL56</accession>
<dbReference type="RefSeq" id="WP_062420134.1">
    <property type="nucleotide sequence ID" value="NZ_BBYA01000001.1"/>
</dbReference>
<dbReference type="OrthoDB" id="166769at2"/>
<evidence type="ECO:0000313" key="1">
    <source>
        <dbReference type="EMBL" id="KPL71562.1"/>
    </source>
</evidence>